<evidence type="ECO:0000256" key="3">
    <source>
        <dbReference type="ARBA" id="ARBA00022827"/>
    </source>
</evidence>
<dbReference type="Proteomes" id="UP000077349">
    <property type="component" value="Unassembled WGS sequence"/>
</dbReference>
<evidence type="ECO:0000259" key="4">
    <source>
        <dbReference type="Pfam" id="PF02913"/>
    </source>
</evidence>
<evidence type="ECO:0000256" key="1">
    <source>
        <dbReference type="ARBA" id="ARBA00001974"/>
    </source>
</evidence>
<dbReference type="GO" id="GO:0050660">
    <property type="term" value="F:flavin adenine dinucleotide binding"/>
    <property type="evidence" value="ECO:0007669"/>
    <property type="project" value="InterPro"/>
</dbReference>
<comment type="caution">
    <text evidence="5">The sequence shown here is derived from an EMBL/GenBank/DDBJ whole genome shotgun (WGS) entry which is preliminary data.</text>
</comment>
<comment type="cofactor">
    <cofactor evidence="1">
        <name>FAD</name>
        <dbReference type="ChEBI" id="CHEBI:57692"/>
    </cofactor>
</comment>
<keyword evidence="2" id="KW-0285">Flavoprotein</keyword>
<protein>
    <submittedName>
        <fullName evidence="5">D-Lactate dehydrogenase, cytochrome c-dependent</fullName>
        <ecNumber evidence="5">1.1.2.4</ecNumber>
    </submittedName>
</protein>
<dbReference type="FunFam" id="1.10.45.10:FF:000001">
    <property type="entry name" value="D-lactate dehydrogenase mitochondrial"/>
    <property type="match status" value="1"/>
</dbReference>
<reference evidence="5 6" key="1">
    <citation type="submission" date="2016-03" db="EMBL/GenBank/DDBJ databases">
        <title>Draft genome sequence of Acetobacter malorum CECT 7742, a strain isolated from strawberry vinegar.</title>
        <authorList>
            <person name="Sainz F."/>
            <person name="Mas A."/>
            <person name="Torija M.J."/>
        </authorList>
    </citation>
    <scope>NUCLEOTIDE SEQUENCE [LARGE SCALE GENOMIC DNA]</scope>
    <source>
        <strain evidence="5 6">CECT 7742</strain>
    </source>
</reference>
<proteinExistence type="predicted"/>
<keyword evidence="5" id="KW-0560">Oxidoreductase</keyword>
<dbReference type="InterPro" id="IPR016164">
    <property type="entry name" value="FAD-linked_Oxase-like_C"/>
</dbReference>
<evidence type="ECO:0000313" key="5">
    <source>
        <dbReference type="EMBL" id="OAG75318.1"/>
    </source>
</evidence>
<keyword evidence="3" id="KW-0274">FAD</keyword>
<dbReference type="Gene3D" id="1.10.45.10">
    <property type="entry name" value="Vanillyl-alcohol Oxidase, Chain A, domain 4"/>
    <property type="match status" value="1"/>
</dbReference>
<gene>
    <name evidence="5" type="ORF">Amal_03514</name>
</gene>
<dbReference type="SUPFAM" id="SSF55103">
    <property type="entry name" value="FAD-linked oxidases, C-terminal domain"/>
    <property type="match status" value="1"/>
</dbReference>
<feature type="domain" description="FAD-binding oxidoreductase/transferase type 4 C-terminal" evidence="4">
    <location>
        <begin position="2"/>
        <end position="37"/>
    </location>
</feature>
<dbReference type="GO" id="GO:0004458">
    <property type="term" value="F:D-lactate dehydrogenase (cytochrome) activity"/>
    <property type="evidence" value="ECO:0007669"/>
    <property type="project" value="UniProtKB-EC"/>
</dbReference>
<dbReference type="PATRIC" id="fig|178901.16.peg.3759"/>
<name>A0A177G4N1_9PROT</name>
<sequence length="46" mass="4927">MGKLDFLETEHGAGALSVMRALKNTMDPHHILNPGKLLPAGPVYQG</sequence>
<dbReference type="Pfam" id="PF02913">
    <property type="entry name" value="FAD-oxidase_C"/>
    <property type="match status" value="1"/>
</dbReference>
<dbReference type="EC" id="1.1.2.4" evidence="5"/>
<evidence type="ECO:0000313" key="6">
    <source>
        <dbReference type="Proteomes" id="UP000077349"/>
    </source>
</evidence>
<dbReference type="EMBL" id="LVHD01000070">
    <property type="protein sequence ID" value="OAG75318.1"/>
    <property type="molecule type" value="Genomic_DNA"/>
</dbReference>
<dbReference type="InterPro" id="IPR016171">
    <property type="entry name" value="Vanillyl_alc_oxidase_C-sub2"/>
</dbReference>
<dbReference type="InterPro" id="IPR004113">
    <property type="entry name" value="FAD-bd_oxidored_4_C"/>
</dbReference>
<dbReference type="AlphaFoldDB" id="A0A177G4N1"/>
<organism evidence="5 6">
    <name type="scientific">Acetobacter malorum</name>
    <dbReference type="NCBI Taxonomy" id="178901"/>
    <lineage>
        <taxon>Bacteria</taxon>
        <taxon>Pseudomonadati</taxon>
        <taxon>Pseudomonadota</taxon>
        <taxon>Alphaproteobacteria</taxon>
        <taxon>Acetobacterales</taxon>
        <taxon>Acetobacteraceae</taxon>
        <taxon>Acetobacter</taxon>
    </lineage>
</organism>
<evidence type="ECO:0000256" key="2">
    <source>
        <dbReference type="ARBA" id="ARBA00022630"/>
    </source>
</evidence>
<accession>A0A177G4N1</accession>